<dbReference type="InterPro" id="IPR036691">
    <property type="entry name" value="Endo/exonu/phosph_ase_sf"/>
</dbReference>
<accession>A0A834YER3</accession>
<evidence type="ECO:0000313" key="4">
    <source>
        <dbReference type="EMBL" id="KAF8379889.1"/>
    </source>
</evidence>
<keyword evidence="1" id="KW-0479">Metal-binding</keyword>
<dbReference type="OMA" id="NYVGAYA"/>
<dbReference type="InterPro" id="IPR001878">
    <property type="entry name" value="Znf_CCHC"/>
</dbReference>
<dbReference type="Gene3D" id="3.60.10.10">
    <property type="entry name" value="Endonuclease/exonuclease/phosphatase"/>
    <property type="match status" value="1"/>
</dbReference>
<keyword evidence="1" id="KW-0863">Zinc-finger</keyword>
<evidence type="ECO:0000256" key="1">
    <source>
        <dbReference type="PROSITE-ProRule" id="PRU00047"/>
    </source>
</evidence>
<evidence type="ECO:0000313" key="5">
    <source>
        <dbReference type="Proteomes" id="UP000655225"/>
    </source>
</evidence>
<proteinExistence type="predicted"/>
<gene>
    <name evidence="4" type="ORF">HHK36_027354</name>
</gene>
<feature type="region of interest" description="Disordered" evidence="2">
    <location>
        <begin position="526"/>
        <end position="564"/>
    </location>
</feature>
<sequence length="1769" mass="196546">MQLLLRYQFLVKRSIPTPRRIEVRYERLPSFCYNCGMVGHEAKYCPAQPLVMVENADQPYGPWLRANYFHLHQAPKFGFGKARLPVLKEPPSEGSLGSSNPRQLRLHSALIRKRRLYGRPLQSYQAFRKKAKFLHQNTQCVSNIELEVVNPLGRVGGLCVFWRKPWSVEVIQCSRNIIHLQVKEKVRFEAWFLSLVYGLPKMSDRQHFWEGLAHSHPKGSLQLWLGDFNEILYSYEKVSGIQKTLAQLEAFASFVWAHGLVDLGFKGNPYSWTNKREGRENIREKLDRVLCLVTWHFRFTTASVSQKPIFALDHSPLIVTLHPAQERGRKHFCFEFMWTTHPGCIETEEKAWHSHHQVGLIYLLEEKMDFFGSFDGGGSSSSSLSDRSSLPKPNSNREEAPYALAFNPCTENWLHLHPPASVPKLFSKGDDYGYFGPQFMPPNPISPSAFPYGYAQPPGTVKTSLVDAKPYYPQYPLHSNTPSSLLNVPAWDVLSASSVCVSPLGLGLGQTDYSHNLSGLGSTAAQWDGPSVGEQGTGMDLDGTGKTSSTYQSLPKQGAPASEGLRTYDEASPILHRKCVDSPGKKSLIGSKGTECLTAKFSSVPEKKPRVGNPLNIPRTSLLGSSVLQEMPHPQVSTPVTVMDSWSHLNPNTDSYGRCFTQLDSCITSPTIFYPSATYSSSALNSSAENTISFDNSNYSGKPVDALDNNEGSIGLIPSNMKEPRILLKAQGKEGYYNSNRIGNDMERNDRDFVESSPIKKDALSNYKPSIDDAMNKLSKARSELQVNHLNLPHCFTLTPCGAEAGDSMENSTEMFDQFNPAVDSPCWKGAPASGHSPFGVSEVVTPQLLAKDLETCNGLNLQGPQIIPISADKAVSLSSQKLQKNVVYHENGCVEYGSSFPRILSSASTDRLKDAAKSGSYYSKVSSGNGIQCSDDMQELRKVYVLPNNLKSIMELQSIEEDDFTSERQLSSVRSVADNRMDIKDAAQDDSSHMSFHATEHGSSSPSCGISFSAELTEPLCGSSNTLAQYTPAQTDVQMLVNTIHNLSKWLLSSCLNDVDVLKEQDHEVLQRVINNLDSFILKKVGQITPMPETRSPHPGTSYCLKKFTDLNKVAGEGRSRVRRVEASDFQIQQDCQSTHEEGKTMSSKKDEQVLDFISLSGDADIETDNDMTQAIKKILEENFYEEEEMHPQTLLYKNLWLEAEASLCSMKYKARFARMKIEMKKSKLHQARGKTSNVEKLSSSKVSPDLNMVDMFAPEIKKGPTPDFSTQDTTQSSITSQAEDAEDSVTAGFHNLKCRVENLEAKQLPNSNYVGAYAGIKETISTHDISTEDQSSSTSQAEDDKDSVMARFCILKRRDENSSSMNKEAKKIPNSNYVGAYEGIKETISTQGISTQDQSRSTSQAEDDKDSIMDRFHILKCRVENSGSMNNEANQLTNLNYVGAYAGMKEMMSTQGISTEDQSSITSQAEGAKDSVMDRFCILKCLVENSGTTNNEAKQLPNSNYVEAYAGINETMSTQVISTDDQSSITSQAEVVEESVMARFRILKCQVENTGSMNNEPKQLPNSNYVGAYAGIKEMVSTQGISTKDQSSITSQAEGAEDSVMARFRILKCRIENSGSMNNEAKQLPNSNYVGAYAGIKETMSNPCPRLMQNDGMKPQPINFVNLDSAENIHPWPFVREGLEDGSLEVTIGPEIQHSANYSEEEIGFDLDVPEYEPVKEFRVCVSDEPVIQTYIPNSLENQLLTGGYDSPSSEWEHILKEDAWEK</sequence>
<dbReference type="SUPFAM" id="SSF56219">
    <property type="entry name" value="DNase I-like"/>
    <property type="match status" value="1"/>
</dbReference>
<dbReference type="Pfam" id="PF14392">
    <property type="entry name" value="zf-CCHC_4"/>
    <property type="match status" value="1"/>
</dbReference>
<dbReference type="GO" id="GO:0003676">
    <property type="term" value="F:nucleic acid binding"/>
    <property type="evidence" value="ECO:0007669"/>
    <property type="project" value="InterPro"/>
</dbReference>
<feature type="compositionally biased region" description="Polar residues" evidence="2">
    <location>
        <begin position="1391"/>
        <end position="1406"/>
    </location>
</feature>
<feature type="domain" description="CCHC-type" evidence="3">
    <location>
        <begin position="32"/>
        <end position="46"/>
    </location>
</feature>
<feature type="compositionally biased region" description="Polar residues" evidence="2">
    <location>
        <begin position="545"/>
        <end position="555"/>
    </location>
</feature>
<organism evidence="4 5">
    <name type="scientific">Tetracentron sinense</name>
    <name type="common">Spur-leaf</name>
    <dbReference type="NCBI Taxonomy" id="13715"/>
    <lineage>
        <taxon>Eukaryota</taxon>
        <taxon>Viridiplantae</taxon>
        <taxon>Streptophyta</taxon>
        <taxon>Embryophyta</taxon>
        <taxon>Tracheophyta</taxon>
        <taxon>Spermatophyta</taxon>
        <taxon>Magnoliopsida</taxon>
        <taxon>Trochodendrales</taxon>
        <taxon>Trochodendraceae</taxon>
        <taxon>Tetracentron</taxon>
    </lineage>
</organism>
<dbReference type="InterPro" id="IPR025836">
    <property type="entry name" value="Zn_knuckle_CX2CX4HX4C"/>
</dbReference>
<keyword evidence="1" id="KW-0862">Zinc</keyword>
<reference evidence="4 5" key="1">
    <citation type="submission" date="2020-04" db="EMBL/GenBank/DDBJ databases">
        <title>Plant Genome Project.</title>
        <authorList>
            <person name="Zhang R.-G."/>
        </authorList>
    </citation>
    <scope>NUCLEOTIDE SEQUENCE [LARGE SCALE GENOMIC DNA]</scope>
    <source>
        <strain evidence="4">YNK0</strain>
        <tissue evidence="4">Leaf</tissue>
    </source>
</reference>
<evidence type="ECO:0000259" key="3">
    <source>
        <dbReference type="PROSITE" id="PS50158"/>
    </source>
</evidence>
<dbReference type="PANTHER" id="PTHR34361:SF2">
    <property type="entry name" value="OS08G0157800 PROTEIN"/>
    <property type="match status" value="1"/>
</dbReference>
<dbReference type="OrthoDB" id="611935at2759"/>
<dbReference type="EMBL" id="JABCRI010000021">
    <property type="protein sequence ID" value="KAF8379889.1"/>
    <property type="molecule type" value="Genomic_DNA"/>
</dbReference>
<feature type="region of interest" description="Disordered" evidence="2">
    <location>
        <begin position="1263"/>
        <end position="1288"/>
    </location>
</feature>
<dbReference type="PROSITE" id="PS50158">
    <property type="entry name" value="ZF_CCHC"/>
    <property type="match status" value="1"/>
</dbReference>
<feature type="region of interest" description="Disordered" evidence="2">
    <location>
        <begin position="1391"/>
        <end position="1411"/>
    </location>
</feature>
<feature type="compositionally biased region" description="Low complexity" evidence="2">
    <location>
        <begin position="1271"/>
        <end position="1283"/>
    </location>
</feature>
<protein>
    <recommendedName>
        <fullName evidence="3">CCHC-type domain-containing protein</fullName>
    </recommendedName>
</protein>
<comment type="caution">
    <text evidence="4">The sequence shown here is derived from an EMBL/GenBank/DDBJ whole genome shotgun (WGS) entry which is preliminary data.</text>
</comment>
<evidence type="ECO:0000256" key="2">
    <source>
        <dbReference type="SAM" id="MobiDB-lite"/>
    </source>
</evidence>
<keyword evidence="5" id="KW-1185">Reference proteome</keyword>
<dbReference type="Proteomes" id="UP000655225">
    <property type="component" value="Unassembled WGS sequence"/>
</dbReference>
<name>A0A834YER3_TETSI</name>
<dbReference type="PANTHER" id="PTHR34361">
    <property type="entry name" value="OS08G0157800 PROTEIN"/>
    <property type="match status" value="1"/>
</dbReference>
<dbReference type="GO" id="GO:0008270">
    <property type="term" value="F:zinc ion binding"/>
    <property type="evidence" value="ECO:0007669"/>
    <property type="project" value="UniProtKB-KW"/>
</dbReference>